<keyword evidence="3" id="KW-1185">Reference proteome</keyword>
<dbReference type="Proteomes" id="UP001430953">
    <property type="component" value="Unassembled WGS sequence"/>
</dbReference>
<dbReference type="AlphaFoldDB" id="A0AAW2ELN1"/>
<accession>A0AAW2ELN1</accession>
<dbReference type="EMBL" id="JADYXP020000021">
    <property type="protein sequence ID" value="KAL0103835.1"/>
    <property type="molecule type" value="Genomic_DNA"/>
</dbReference>
<comment type="caution">
    <text evidence="2">The sequence shown here is derived from an EMBL/GenBank/DDBJ whole genome shotgun (WGS) entry which is preliminary data.</text>
</comment>
<proteinExistence type="predicted"/>
<feature type="region of interest" description="Disordered" evidence="1">
    <location>
        <begin position="84"/>
        <end position="103"/>
    </location>
</feature>
<evidence type="ECO:0000256" key="1">
    <source>
        <dbReference type="SAM" id="MobiDB-lite"/>
    </source>
</evidence>
<protein>
    <submittedName>
        <fullName evidence="2">Uncharacterized protein</fullName>
    </submittedName>
</protein>
<evidence type="ECO:0000313" key="3">
    <source>
        <dbReference type="Proteomes" id="UP001430953"/>
    </source>
</evidence>
<feature type="compositionally biased region" description="Low complexity" evidence="1">
    <location>
        <begin position="89"/>
        <end position="103"/>
    </location>
</feature>
<name>A0AAW2ELN1_9HYME</name>
<gene>
    <name evidence="2" type="ORF">PUN28_017872</name>
</gene>
<organism evidence="2 3">
    <name type="scientific">Cardiocondyla obscurior</name>
    <dbReference type="NCBI Taxonomy" id="286306"/>
    <lineage>
        <taxon>Eukaryota</taxon>
        <taxon>Metazoa</taxon>
        <taxon>Ecdysozoa</taxon>
        <taxon>Arthropoda</taxon>
        <taxon>Hexapoda</taxon>
        <taxon>Insecta</taxon>
        <taxon>Pterygota</taxon>
        <taxon>Neoptera</taxon>
        <taxon>Endopterygota</taxon>
        <taxon>Hymenoptera</taxon>
        <taxon>Apocrita</taxon>
        <taxon>Aculeata</taxon>
        <taxon>Formicoidea</taxon>
        <taxon>Formicidae</taxon>
        <taxon>Myrmicinae</taxon>
        <taxon>Cardiocondyla</taxon>
    </lineage>
</organism>
<sequence>MCAGLSAIVSTPKHSIATSRCRETEWLICGAHLRVGRAIRCSRCSTASNRDRTHEAPWLILPVVICLSQRLSHACLSACRIKDPLEGKSGASSRGNSSSNSVY</sequence>
<reference evidence="2 3" key="1">
    <citation type="submission" date="2023-03" db="EMBL/GenBank/DDBJ databases">
        <title>High recombination rates correlate with genetic variation in Cardiocondyla obscurior ants.</title>
        <authorList>
            <person name="Errbii M."/>
        </authorList>
    </citation>
    <scope>NUCLEOTIDE SEQUENCE [LARGE SCALE GENOMIC DNA]</scope>
    <source>
        <strain evidence="2">Alpha-2009</strain>
        <tissue evidence="2">Whole body</tissue>
    </source>
</reference>
<evidence type="ECO:0000313" key="2">
    <source>
        <dbReference type="EMBL" id="KAL0103835.1"/>
    </source>
</evidence>